<evidence type="ECO:0000256" key="3">
    <source>
        <dbReference type="ARBA" id="ARBA00022801"/>
    </source>
</evidence>
<name>A0A0L6CMR9_9MICO</name>
<dbReference type="EMBL" id="LAIR01000002">
    <property type="protein sequence ID" value="KNX39029.1"/>
    <property type="molecule type" value="Genomic_DNA"/>
</dbReference>
<gene>
    <name evidence="7" type="ORF">VV01_20875</name>
</gene>
<evidence type="ECO:0000256" key="1">
    <source>
        <dbReference type="ARBA" id="ARBA00011063"/>
    </source>
</evidence>
<dbReference type="Proteomes" id="UP000037397">
    <property type="component" value="Unassembled WGS sequence"/>
</dbReference>
<evidence type="ECO:0000256" key="4">
    <source>
        <dbReference type="ARBA" id="ARBA00022912"/>
    </source>
</evidence>
<comment type="caution">
    <text evidence="7">The sequence shown here is derived from an EMBL/GenBank/DDBJ whole genome shotgun (WGS) entry which is preliminary data.</text>
</comment>
<evidence type="ECO:0000256" key="5">
    <source>
        <dbReference type="PIRSR" id="PIRSR617867-1"/>
    </source>
</evidence>
<dbReference type="AlphaFoldDB" id="A0A0L6CMR9"/>
<feature type="domain" description="Phosphotyrosine protein phosphatase I" evidence="6">
    <location>
        <begin position="8"/>
        <end position="157"/>
    </location>
</feature>
<proteinExistence type="inferred from homology"/>
<protein>
    <recommendedName>
        <fullName evidence="2">protein-tyrosine-phosphatase</fullName>
        <ecNumber evidence="2">3.1.3.48</ecNumber>
    </recommendedName>
</protein>
<dbReference type="Gene3D" id="3.40.50.2300">
    <property type="match status" value="1"/>
</dbReference>
<comment type="similarity">
    <text evidence="1">Belongs to the low molecular weight phosphotyrosine protein phosphatase family.</text>
</comment>
<reference evidence="8" key="1">
    <citation type="submission" date="2015-03" db="EMBL/GenBank/DDBJ databases">
        <title>Luteipulveratus halotolerans sp. nov., a novel actinobacterium (Dermacoccaceae) from Sarawak, Malaysia.</title>
        <authorList>
            <person name="Juboi H."/>
            <person name="Basik A."/>
            <person name="Shamsul S.S."/>
            <person name="Arnold P."/>
            <person name="Schmitt E.K."/>
            <person name="Sanglier J.-J."/>
            <person name="Yeo T."/>
        </authorList>
    </citation>
    <scope>NUCLEOTIDE SEQUENCE [LARGE SCALE GENOMIC DNA]</scope>
    <source>
        <strain evidence="8">C296001</strain>
    </source>
</reference>
<dbReference type="OrthoDB" id="9784339at2"/>
<evidence type="ECO:0000313" key="7">
    <source>
        <dbReference type="EMBL" id="KNX39029.1"/>
    </source>
</evidence>
<keyword evidence="3" id="KW-0378">Hydrolase</keyword>
<dbReference type="Pfam" id="PF01451">
    <property type="entry name" value="LMWPc"/>
    <property type="match status" value="1"/>
</dbReference>
<keyword evidence="8" id="KW-1185">Reference proteome</keyword>
<feature type="active site" evidence="5">
    <location>
        <position position="16"/>
    </location>
</feature>
<feature type="active site" description="Nucleophile" evidence="5">
    <location>
        <position position="10"/>
    </location>
</feature>
<accession>A0A0L6CMR9</accession>
<dbReference type="PANTHER" id="PTHR11717:SF7">
    <property type="entry name" value="LOW MOLECULAR WEIGHT PHOSPHOTYROSINE PROTEIN PHOSPHATASE"/>
    <property type="match status" value="1"/>
</dbReference>
<dbReference type="SUPFAM" id="SSF52788">
    <property type="entry name" value="Phosphotyrosine protein phosphatases I"/>
    <property type="match status" value="1"/>
</dbReference>
<dbReference type="RefSeq" id="WP_050671574.1">
    <property type="nucleotide sequence ID" value="NZ_LAIR01000002.1"/>
</dbReference>
<evidence type="ECO:0000256" key="2">
    <source>
        <dbReference type="ARBA" id="ARBA00013064"/>
    </source>
</evidence>
<dbReference type="GO" id="GO:0004725">
    <property type="term" value="F:protein tyrosine phosphatase activity"/>
    <property type="evidence" value="ECO:0007669"/>
    <property type="project" value="UniProtKB-EC"/>
</dbReference>
<keyword evidence="4" id="KW-0904">Protein phosphatase</keyword>
<dbReference type="InterPro" id="IPR050438">
    <property type="entry name" value="LMW_PTPase"/>
</dbReference>
<dbReference type="EC" id="3.1.3.48" evidence="2"/>
<dbReference type="PANTHER" id="PTHR11717">
    <property type="entry name" value="LOW MOLECULAR WEIGHT PROTEIN TYROSINE PHOSPHATASE"/>
    <property type="match status" value="1"/>
</dbReference>
<dbReference type="PRINTS" id="PR00719">
    <property type="entry name" value="LMWPTPASE"/>
</dbReference>
<dbReference type="InterPro" id="IPR017867">
    <property type="entry name" value="Tyr_phospatase_low_mol_wt"/>
</dbReference>
<organism evidence="7 8">
    <name type="scientific">Luteipulveratus halotolerans</name>
    <dbReference type="NCBI Taxonomy" id="1631356"/>
    <lineage>
        <taxon>Bacteria</taxon>
        <taxon>Bacillati</taxon>
        <taxon>Actinomycetota</taxon>
        <taxon>Actinomycetes</taxon>
        <taxon>Micrococcales</taxon>
        <taxon>Dermacoccaceae</taxon>
        <taxon>Luteipulveratus</taxon>
    </lineage>
</organism>
<feature type="active site" description="Proton donor" evidence="5">
    <location>
        <position position="131"/>
    </location>
</feature>
<dbReference type="InterPro" id="IPR023485">
    <property type="entry name" value="Ptyr_pPase"/>
</dbReference>
<evidence type="ECO:0000313" key="8">
    <source>
        <dbReference type="Proteomes" id="UP000037397"/>
    </source>
</evidence>
<evidence type="ECO:0000259" key="6">
    <source>
        <dbReference type="SMART" id="SM00226"/>
    </source>
</evidence>
<dbReference type="SMART" id="SM00226">
    <property type="entry name" value="LMWPc"/>
    <property type="match status" value="1"/>
</dbReference>
<dbReference type="InterPro" id="IPR036196">
    <property type="entry name" value="Ptyr_pPase_sf"/>
</dbReference>
<sequence length="164" mass="17787">MRGVRAQVVCAANTCRSAMTAVVLRDLIDRSPVGERAEITSAGLLVMQPDLPADPHAVAALAKVGLDGSAHRTTQFEVDDADDYDLVLFVEDRHVGLFESARPPRAVRDKVRLLRSFDPVAVALGTLDLDDPYGHGQAAYDRCLKDIRAAAPRVVVELERIASE</sequence>
<dbReference type="STRING" id="1631356.VV01_20875"/>